<keyword evidence="1" id="KW-0560">Oxidoreductase</keyword>
<dbReference type="OrthoDB" id="3360544at2759"/>
<dbReference type="GO" id="GO:0004022">
    <property type="term" value="F:alcohol dehydrogenase (NAD+) activity"/>
    <property type="evidence" value="ECO:0007669"/>
    <property type="project" value="TreeGrafter"/>
</dbReference>
<dbReference type="RefSeq" id="XP_025349448.1">
    <property type="nucleotide sequence ID" value="XM_025494130.1"/>
</dbReference>
<sequence>MASTTSGPAPPKGVWRTTELSSIRYGPGCLREGLDAALKEDLGGRKRALIVTGKSLSTKTDVIKKVKEALGERYVATLDDIGQHAPVDAIHRAVELVKKEKIDVLISVGGGSPIDSSKAVSFYIHEEQNKDNEDPNSFIPSIAIPTTLSVAETTQNAGFTKDGKKTGVSHPALVPRVLILDAELTLSTPERLWLSSGMRAVDHAVEGLYRPGDFNWVLRNQNLGALRELFPLLRASKANPNDLRIRQKLQLAATSSLFPEKRRGNLGISHSLGHALGSTYQIPHGITSCLTLAHAIEYTAKLETTPTEQLLSLADALAYIAPQTNRLTDPAHPISIEEARQKGVEVGVEVGKLVRDLGLSTTLDEWKVPHEDYEGIASHAAGGDSAIASRVQTQILGRISTKGPGTGAGPSSASA</sequence>
<evidence type="ECO:0000256" key="1">
    <source>
        <dbReference type="ARBA" id="ARBA00023002"/>
    </source>
</evidence>
<evidence type="ECO:0000259" key="3">
    <source>
        <dbReference type="Pfam" id="PF25137"/>
    </source>
</evidence>
<protein>
    <submittedName>
        <fullName evidence="4">Dehydroquinate synthase-like protein</fullName>
    </submittedName>
</protein>
<keyword evidence="5" id="KW-1185">Reference proteome</keyword>
<dbReference type="Pfam" id="PF00465">
    <property type="entry name" value="Fe-ADH"/>
    <property type="match status" value="1"/>
</dbReference>
<dbReference type="AlphaFoldDB" id="A0A316UBQ3"/>
<dbReference type="Gene3D" id="1.20.1090.10">
    <property type="entry name" value="Dehydroquinate synthase-like - alpha domain"/>
    <property type="match status" value="1"/>
</dbReference>
<dbReference type="GO" id="GO:0046872">
    <property type="term" value="F:metal ion binding"/>
    <property type="evidence" value="ECO:0007669"/>
    <property type="project" value="InterPro"/>
</dbReference>
<dbReference type="Pfam" id="PF25137">
    <property type="entry name" value="ADH_Fe_C"/>
    <property type="match status" value="1"/>
</dbReference>
<evidence type="ECO:0000313" key="4">
    <source>
        <dbReference type="EMBL" id="PWN22288.1"/>
    </source>
</evidence>
<name>A0A316UBQ3_9BASI</name>
<gene>
    <name evidence="4" type="ORF">BCV69DRAFT_297583</name>
</gene>
<dbReference type="GeneID" id="37015864"/>
<dbReference type="InterPro" id="IPR056798">
    <property type="entry name" value="ADH_Fe_C"/>
</dbReference>
<dbReference type="PANTHER" id="PTHR11496">
    <property type="entry name" value="ALCOHOL DEHYDROGENASE"/>
    <property type="match status" value="1"/>
</dbReference>
<dbReference type="PROSITE" id="PS00060">
    <property type="entry name" value="ADH_IRON_2"/>
    <property type="match status" value="1"/>
</dbReference>
<dbReference type="InterPro" id="IPR039697">
    <property type="entry name" value="Alcohol_dehydrogenase_Fe"/>
</dbReference>
<dbReference type="Proteomes" id="UP000245942">
    <property type="component" value="Unassembled WGS sequence"/>
</dbReference>
<dbReference type="GO" id="GO:0005739">
    <property type="term" value="C:mitochondrion"/>
    <property type="evidence" value="ECO:0007669"/>
    <property type="project" value="TreeGrafter"/>
</dbReference>
<dbReference type="InterPro" id="IPR018211">
    <property type="entry name" value="ADH_Fe_CS"/>
</dbReference>
<dbReference type="InterPro" id="IPR001670">
    <property type="entry name" value="ADH_Fe/GldA"/>
</dbReference>
<dbReference type="CDD" id="cd08192">
    <property type="entry name" value="MAR-like"/>
    <property type="match status" value="1"/>
</dbReference>
<evidence type="ECO:0000313" key="5">
    <source>
        <dbReference type="Proteomes" id="UP000245942"/>
    </source>
</evidence>
<dbReference type="Gene3D" id="3.40.50.1970">
    <property type="match status" value="1"/>
</dbReference>
<feature type="domain" description="Alcohol dehydrogenase iron-type/glycerol dehydrogenase GldA" evidence="2">
    <location>
        <begin position="22"/>
        <end position="181"/>
    </location>
</feature>
<dbReference type="EMBL" id="KZ819323">
    <property type="protein sequence ID" value="PWN22288.1"/>
    <property type="molecule type" value="Genomic_DNA"/>
</dbReference>
<proteinExistence type="predicted"/>
<dbReference type="SUPFAM" id="SSF56796">
    <property type="entry name" value="Dehydroquinate synthase-like"/>
    <property type="match status" value="1"/>
</dbReference>
<evidence type="ECO:0000259" key="2">
    <source>
        <dbReference type="Pfam" id="PF00465"/>
    </source>
</evidence>
<feature type="domain" description="Fe-containing alcohol dehydrogenase-like C-terminal" evidence="3">
    <location>
        <begin position="195"/>
        <end position="381"/>
    </location>
</feature>
<dbReference type="STRING" id="1684307.A0A316UBQ3"/>
<reference evidence="4 5" key="1">
    <citation type="journal article" date="2018" name="Mol. Biol. Evol.">
        <title>Broad Genomic Sampling Reveals a Smut Pathogenic Ancestry of the Fungal Clade Ustilaginomycotina.</title>
        <authorList>
            <person name="Kijpornyongpan T."/>
            <person name="Mondo S.J."/>
            <person name="Barry K."/>
            <person name="Sandor L."/>
            <person name="Lee J."/>
            <person name="Lipzen A."/>
            <person name="Pangilinan J."/>
            <person name="LaButti K."/>
            <person name="Hainaut M."/>
            <person name="Henrissat B."/>
            <person name="Grigoriev I.V."/>
            <person name="Spatafora J.W."/>
            <person name="Aime M.C."/>
        </authorList>
    </citation>
    <scope>NUCLEOTIDE SEQUENCE [LARGE SCALE GENOMIC DNA]</scope>
    <source>
        <strain evidence="4 5">MCA 4718</strain>
    </source>
</reference>
<organism evidence="4 5">
    <name type="scientific">Pseudomicrostroma glucosiphilum</name>
    <dbReference type="NCBI Taxonomy" id="1684307"/>
    <lineage>
        <taxon>Eukaryota</taxon>
        <taxon>Fungi</taxon>
        <taxon>Dikarya</taxon>
        <taxon>Basidiomycota</taxon>
        <taxon>Ustilaginomycotina</taxon>
        <taxon>Exobasidiomycetes</taxon>
        <taxon>Microstromatales</taxon>
        <taxon>Microstromatales incertae sedis</taxon>
        <taxon>Pseudomicrostroma</taxon>
    </lineage>
</organism>
<accession>A0A316UBQ3</accession>
<dbReference type="PANTHER" id="PTHR11496:SF97">
    <property type="entry name" value="ALCOHOL DEHYDROGENASE IRON-TYPE_GLYCEROL DEHYDROGENASE GLDA DOMAIN-CONTAINING PROTEIN"/>
    <property type="match status" value="1"/>
</dbReference>